<organism evidence="1">
    <name type="scientific">uncultured Rubrobacteraceae bacterium</name>
    <dbReference type="NCBI Taxonomy" id="349277"/>
    <lineage>
        <taxon>Bacteria</taxon>
        <taxon>Bacillati</taxon>
        <taxon>Actinomycetota</taxon>
        <taxon>Rubrobacteria</taxon>
        <taxon>Rubrobacterales</taxon>
        <taxon>Rubrobacteraceae</taxon>
        <taxon>environmental samples</taxon>
    </lineage>
</organism>
<feature type="non-terminal residue" evidence="1">
    <location>
        <position position="61"/>
    </location>
</feature>
<evidence type="ECO:0000313" key="1">
    <source>
        <dbReference type="EMBL" id="CAA9416685.1"/>
    </source>
</evidence>
<dbReference type="EMBL" id="CADCUZ010000073">
    <property type="protein sequence ID" value="CAA9416685.1"/>
    <property type="molecule type" value="Genomic_DNA"/>
</dbReference>
<accession>A0A6J4PQK3</accession>
<name>A0A6J4PQK3_9ACTN</name>
<reference evidence="1" key="1">
    <citation type="submission" date="2020-02" db="EMBL/GenBank/DDBJ databases">
        <authorList>
            <person name="Meier V. D."/>
        </authorList>
    </citation>
    <scope>NUCLEOTIDE SEQUENCE</scope>
    <source>
        <strain evidence="1">AVDCRST_MAG55</strain>
    </source>
</reference>
<proteinExistence type="predicted"/>
<protein>
    <submittedName>
        <fullName evidence="1">Uncharacterized protein</fullName>
    </submittedName>
</protein>
<sequence>VPPVLAAAGDCRANAGLGVPALGGDGGGRGAPDRARLPLLPNSELLLDTLLLVVGLLSMAV</sequence>
<dbReference type="AlphaFoldDB" id="A0A6J4PQK3"/>
<gene>
    <name evidence="1" type="ORF">AVDCRST_MAG55-1697</name>
</gene>
<feature type="non-terminal residue" evidence="1">
    <location>
        <position position="1"/>
    </location>
</feature>